<comment type="caution">
    <text evidence="3">The sequence shown here is derived from an EMBL/GenBank/DDBJ whole genome shotgun (WGS) entry which is preliminary data.</text>
</comment>
<dbReference type="AlphaFoldDB" id="A0A841CUY9"/>
<dbReference type="Proteomes" id="UP000547510">
    <property type="component" value="Unassembled WGS sequence"/>
</dbReference>
<dbReference type="Gene3D" id="6.20.220.10">
    <property type="entry name" value="ClpX chaperone, C4-type zinc finger domain"/>
    <property type="match status" value="1"/>
</dbReference>
<dbReference type="InterPro" id="IPR038366">
    <property type="entry name" value="Znf_CppX_C4_sf"/>
</dbReference>
<gene>
    <name evidence="3" type="ORF">FHS29_006386</name>
</gene>
<evidence type="ECO:0000256" key="1">
    <source>
        <dbReference type="PROSITE-ProRule" id="PRU01250"/>
    </source>
</evidence>
<protein>
    <recommendedName>
        <fullName evidence="2">ClpX-type ZB domain-containing protein</fullName>
    </recommendedName>
</protein>
<dbReference type="EMBL" id="JACHJN010000012">
    <property type="protein sequence ID" value="MBB5959765.1"/>
    <property type="molecule type" value="Genomic_DNA"/>
</dbReference>
<feature type="binding site" evidence="1">
    <location>
        <position position="35"/>
    </location>
    <ligand>
        <name>Zn(2+)</name>
        <dbReference type="ChEBI" id="CHEBI:29105"/>
    </ligand>
</feature>
<feature type="binding site" evidence="1">
    <location>
        <position position="10"/>
    </location>
    <ligand>
        <name>Zn(2+)</name>
        <dbReference type="ChEBI" id="CHEBI:29105"/>
    </ligand>
</feature>
<dbReference type="PROSITE" id="PS51902">
    <property type="entry name" value="CLPX_ZB"/>
    <property type="match status" value="1"/>
</dbReference>
<evidence type="ECO:0000313" key="3">
    <source>
        <dbReference type="EMBL" id="MBB5959765.1"/>
    </source>
</evidence>
<dbReference type="RefSeq" id="WP_184696961.1">
    <property type="nucleotide sequence ID" value="NZ_JACHJN010000012.1"/>
</dbReference>
<dbReference type="GO" id="GO:0006457">
    <property type="term" value="P:protein folding"/>
    <property type="evidence" value="ECO:0007669"/>
    <property type="project" value="UniProtKB-UniRule"/>
</dbReference>
<proteinExistence type="inferred from homology"/>
<keyword evidence="1" id="KW-0143">Chaperone</keyword>
<feature type="domain" description="ClpX-type ZB" evidence="2">
    <location>
        <begin position="1"/>
        <end position="51"/>
    </location>
</feature>
<sequence length="117" mass="12715">MSDRAFPPVCSFCAKAAEEVGRIIAGAGVYICDECVARCNEILTADRGAGEANVPEWSVMSDEELLGQLPRIAANADRIEVGLRDRVAELRTRGVTWARVGEALGMTRQSAWERFSA</sequence>
<keyword evidence="1" id="KW-0862">Zinc</keyword>
<comment type="similarity">
    <text evidence="1">Belongs to the ClpX chaperone family.</text>
</comment>
<feature type="binding site" evidence="1">
    <location>
        <position position="32"/>
    </location>
    <ligand>
        <name>Zn(2+)</name>
        <dbReference type="ChEBI" id="CHEBI:29105"/>
    </ligand>
</feature>
<dbReference type="GO" id="GO:0051082">
    <property type="term" value="F:unfolded protein binding"/>
    <property type="evidence" value="ECO:0007669"/>
    <property type="project" value="UniProtKB-UniRule"/>
</dbReference>
<dbReference type="Pfam" id="PF06689">
    <property type="entry name" value="zf-C4_ClpX"/>
    <property type="match status" value="1"/>
</dbReference>
<evidence type="ECO:0000313" key="4">
    <source>
        <dbReference type="Proteomes" id="UP000547510"/>
    </source>
</evidence>
<name>A0A841CUY9_9PSEU</name>
<dbReference type="GO" id="GO:0008270">
    <property type="term" value="F:zinc ion binding"/>
    <property type="evidence" value="ECO:0007669"/>
    <property type="project" value="UniProtKB-UniRule"/>
</dbReference>
<dbReference type="SMART" id="SM00994">
    <property type="entry name" value="zf-C4_ClpX"/>
    <property type="match status" value="1"/>
</dbReference>
<dbReference type="InterPro" id="IPR059188">
    <property type="entry name" value="Znf_CLPX-like"/>
</dbReference>
<dbReference type="GO" id="GO:0046983">
    <property type="term" value="F:protein dimerization activity"/>
    <property type="evidence" value="ECO:0007669"/>
    <property type="project" value="UniProtKB-UniRule"/>
</dbReference>
<reference evidence="3 4" key="1">
    <citation type="submission" date="2020-08" db="EMBL/GenBank/DDBJ databases">
        <title>Genomic Encyclopedia of Type Strains, Phase III (KMG-III): the genomes of soil and plant-associated and newly described type strains.</title>
        <authorList>
            <person name="Whitman W."/>
        </authorList>
    </citation>
    <scope>NUCLEOTIDE SEQUENCE [LARGE SCALE GENOMIC DNA]</scope>
    <source>
        <strain evidence="3 4">CECT 8640</strain>
    </source>
</reference>
<accession>A0A841CUY9</accession>
<keyword evidence="1" id="KW-0479">Metal-binding</keyword>
<evidence type="ECO:0000259" key="2">
    <source>
        <dbReference type="PROSITE" id="PS51902"/>
    </source>
</evidence>
<dbReference type="InterPro" id="IPR010603">
    <property type="entry name" value="Znf_CppX_C4"/>
</dbReference>
<feature type="binding site" evidence="1">
    <location>
        <position position="13"/>
    </location>
    <ligand>
        <name>Zn(2+)</name>
        <dbReference type="ChEBI" id="CHEBI:29105"/>
    </ligand>
</feature>
<keyword evidence="4" id="KW-1185">Reference proteome</keyword>
<dbReference type="SUPFAM" id="SSF57716">
    <property type="entry name" value="Glucocorticoid receptor-like (DNA-binding domain)"/>
    <property type="match status" value="1"/>
</dbReference>
<organism evidence="3 4">
    <name type="scientific">Saccharothrix tamanrassetensis</name>
    <dbReference type="NCBI Taxonomy" id="1051531"/>
    <lineage>
        <taxon>Bacteria</taxon>
        <taxon>Bacillati</taxon>
        <taxon>Actinomycetota</taxon>
        <taxon>Actinomycetes</taxon>
        <taxon>Pseudonocardiales</taxon>
        <taxon>Pseudonocardiaceae</taxon>
        <taxon>Saccharothrix</taxon>
    </lineage>
</organism>